<dbReference type="ExpressionAtlas" id="A0A2K3LH19">
    <property type="expression patterns" value="baseline"/>
</dbReference>
<dbReference type="Proteomes" id="UP000236291">
    <property type="component" value="Unassembled WGS sequence"/>
</dbReference>
<reference evidence="1 2" key="1">
    <citation type="journal article" date="2014" name="Am. J. Bot.">
        <title>Genome assembly and annotation for red clover (Trifolium pratense; Fabaceae).</title>
        <authorList>
            <person name="Istvanek J."/>
            <person name="Jaros M."/>
            <person name="Krenek A."/>
            <person name="Repkova J."/>
        </authorList>
    </citation>
    <scope>NUCLEOTIDE SEQUENCE [LARGE SCALE GENOMIC DNA]</scope>
    <source>
        <strain evidence="2">cv. Tatra</strain>
        <tissue evidence="1">Young leaves</tissue>
    </source>
</reference>
<gene>
    <name evidence="1" type="ORF">L195_g033800</name>
</gene>
<feature type="non-terminal residue" evidence="1">
    <location>
        <position position="186"/>
    </location>
</feature>
<name>A0A2K3LH19_TRIPR</name>
<proteinExistence type="predicted"/>
<evidence type="ECO:0000313" key="1">
    <source>
        <dbReference type="EMBL" id="PNX77829.1"/>
    </source>
</evidence>
<protein>
    <submittedName>
        <fullName evidence="1">IMP dehydrogenase/GMP reductase related</fullName>
    </submittedName>
</protein>
<comment type="caution">
    <text evidence="1">The sequence shown here is derived from an EMBL/GenBank/DDBJ whole genome shotgun (WGS) entry which is preliminary data.</text>
</comment>
<organism evidence="1 2">
    <name type="scientific">Trifolium pratense</name>
    <name type="common">Red clover</name>
    <dbReference type="NCBI Taxonomy" id="57577"/>
    <lineage>
        <taxon>Eukaryota</taxon>
        <taxon>Viridiplantae</taxon>
        <taxon>Streptophyta</taxon>
        <taxon>Embryophyta</taxon>
        <taxon>Tracheophyta</taxon>
        <taxon>Spermatophyta</taxon>
        <taxon>Magnoliopsida</taxon>
        <taxon>eudicotyledons</taxon>
        <taxon>Gunneridae</taxon>
        <taxon>Pentapetalae</taxon>
        <taxon>rosids</taxon>
        <taxon>fabids</taxon>
        <taxon>Fabales</taxon>
        <taxon>Fabaceae</taxon>
        <taxon>Papilionoideae</taxon>
        <taxon>50 kb inversion clade</taxon>
        <taxon>NPAAA clade</taxon>
        <taxon>Hologalegina</taxon>
        <taxon>IRL clade</taxon>
        <taxon>Trifolieae</taxon>
        <taxon>Trifolium</taxon>
    </lineage>
</organism>
<accession>A0A2K3LH19</accession>
<evidence type="ECO:0000313" key="2">
    <source>
        <dbReference type="Proteomes" id="UP000236291"/>
    </source>
</evidence>
<reference evidence="1 2" key="2">
    <citation type="journal article" date="2017" name="Front. Plant Sci.">
        <title>Gene Classification and Mining of Molecular Markers Useful in Red Clover (Trifolium pratense) Breeding.</title>
        <authorList>
            <person name="Istvanek J."/>
            <person name="Dluhosova J."/>
            <person name="Dluhos P."/>
            <person name="Patkova L."/>
            <person name="Nedelnik J."/>
            <person name="Repkova J."/>
        </authorList>
    </citation>
    <scope>NUCLEOTIDE SEQUENCE [LARGE SCALE GENOMIC DNA]</scope>
    <source>
        <strain evidence="2">cv. Tatra</strain>
        <tissue evidence="1">Young leaves</tissue>
    </source>
</reference>
<dbReference type="AlphaFoldDB" id="A0A2K3LH19"/>
<sequence length="186" mass="21539">MMKIKLWILSHVKMKTCRRLNMNQRRSKQLTMSRRSMIYRISTVHFRVSQIQTFFQGPSDKSVLTEYGGHIPGCMCHRETSNFDIPSGEITVTLHDMYCMFYFPIEATLLDHHNIISKAEGIYLMVRYIGSSAAAADGEVTQTRGAHARFTYLKRLLCTTLELHFRLSEMARIYHHFKGIGGEENV</sequence>
<dbReference type="EMBL" id="ASHM01033014">
    <property type="protein sequence ID" value="PNX77829.1"/>
    <property type="molecule type" value="Genomic_DNA"/>
</dbReference>